<comment type="caution">
    <text evidence="2">The sequence shown here is derived from an EMBL/GenBank/DDBJ whole genome shotgun (WGS) entry which is preliminary data.</text>
</comment>
<protein>
    <submittedName>
        <fullName evidence="2">Venom allergen 5</fullName>
    </submittedName>
</protein>
<dbReference type="InterPro" id="IPR035940">
    <property type="entry name" value="CAP_sf"/>
</dbReference>
<feature type="compositionally biased region" description="Low complexity" evidence="1">
    <location>
        <begin position="141"/>
        <end position="154"/>
    </location>
</feature>
<evidence type="ECO:0000313" key="3">
    <source>
        <dbReference type="Proteomes" id="UP000762676"/>
    </source>
</evidence>
<accession>A0AAV4JVN0</accession>
<dbReference type="Gene3D" id="3.40.33.10">
    <property type="entry name" value="CAP"/>
    <property type="match status" value="1"/>
</dbReference>
<reference evidence="2 3" key="1">
    <citation type="journal article" date="2021" name="Elife">
        <title>Chloroplast acquisition without the gene transfer in kleptoplastic sea slugs, Plakobranchus ocellatus.</title>
        <authorList>
            <person name="Maeda T."/>
            <person name="Takahashi S."/>
            <person name="Yoshida T."/>
            <person name="Shimamura S."/>
            <person name="Takaki Y."/>
            <person name="Nagai Y."/>
            <person name="Toyoda A."/>
            <person name="Suzuki Y."/>
            <person name="Arimoto A."/>
            <person name="Ishii H."/>
            <person name="Satoh N."/>
            <person name="Nishiyama T."/>
            <person name="Hasebe M."/>
            <person name="Maruyama T."/>
            <person name="Minagawa J."/>
            <person name="Obokata J."/>
            <person name="Shigenobu S."/>
        </authorList>
    </citation>
    <scope>NUCLEOTIDE SEQUENCE [LARGE SCALE GENOMIC DNA]</scope>
</reference>
<feature type="region of interest" description="Disordered" evidence="1">
    <location>
        <begin position="113"/>
        <end position="154"/>
    </location>
</feature>
<feature type="region of interest" description="Disordered" evidence="1">
    <location>
        <begin position="1"/>
        <end position="31"/>
    </location>
</feature>
<name>A0AAV4JVN0_9GAST</name>
<organism evidence="2 3">
    <name type="scientific">Elysia marginata</name>
    <dbReference type="NCBI Taxonomy" id="1093978"/>
    <lineage>
        <taxon>Eukaryota</taxon>
        <taxon>Metazoa</taxon>
        <taxon>Spiralia</taxon>
        <taxon>Lophotrochozoa</taxon>
        <taxon>Mollusca</taxon>
        <taxon>Gastropoda</taxon>
        <taxon>Heterobranchia</taxon>
        <taxon>Euthyneura</taxon>
        <taxon>Panpulmonata</taxon>
        <taxon>Sacoglossa</taxon>
        <taxon>Placobranchoidea</taxon>
        <taxon>Plakobranchidae</taxon>
        <taxon>Elysia</taxon>
    </lineage>
</organism>
<keyword evidence="3" id="KW-1185">Reference proteome</keyword>
<feature type="compositionally biased region" description="Polar residues" evidence="1">
    <location>
        <begin position="123"/>
        <end position="137"/>
    </location>
</feature>
<dbReference type="CDD" id="cd05380">
    <property type="entry name" value="CAP_euk"/>
    <property type="match status" value="1"/>
</dbReference>
<feature type="compositionally biased region" description="Acidic residues" evidence="1">
    <location>
        <begin position="1"/>
        <end position="30"/>
    </location>
</feature>
<dbReference type="AlphaFoldDB" id="A0AAV4JVN0"/>
<gene>
    <name evidence="2" type="ORF">ElyMa_001696400</name>
</gene>
<dbReference type="Proteomes" id="UP000762676">
    <property type="component" value="Unassembled WGS sequence"/>
</dbReference>
<sequence>MMVIDDDDGDDDINAAAAADDDDDDDDDYGDVNIPVNAQDLKHFFPDSDDSGPKVVIREALTTFSTLPPTTVTTAAPAAQAGGDSGSQSVNEDSGPKVIIRDAVTTFSTLPPTAVTTTTTKPSAQNGAVTTPTTKPAAQNGADSGAPSADDGSSAKPYFTCRPEFAARDGHTMCMVDSDRVVTSGVSDADKKIIVDFHNKVRREVQPAATDLTALVWDDKVAEIAQKLTMQCRMFHDKDRSVPCKYFLRYCLCYIIRLLMAYSGACLSTV</sequence>
<proteinExistence type="predicted"/>
<dbReference type="SUPFAM" id="SSF55797">
    <property type="entry name" value="PR-1-like"/>
    <property type="match status" value="1"/>
</dbReference>
<dbReference type="EMBL" id="BMAT01003453">
    <property type="protein sequence ID" value="GFS25790.1"/>
    <property type="molecule type" value="Genomic_DNA"/>
</dbReference>
<feature type="compositionally biased region" description="Low complexity" evidence="1">
    <location>
        <begin position="113"/>
        <end position="122"/>
    </location>
</feature>
<evidence type="ECO:0000313" key="2">
    <source>
        <dbReference type="EMBL" id="GFS25790.1"/>
    </source>
</evidence>
<evidence type="ECO:0000256" key="1">
    <source>
        <dbReference type="SAM" id="MobiDB-lite"/>
    </source>
</evidence>